<dbReference type="Gene3D" id="2.50.20.20">
    <property type="match status" value="1"/>
</dbReference>
<accession>A0ABN1TQR9</accession>
<keyword evidence="1" id="KW-0472">Membrane</keyword>
<protein>
    <recommendedName>
        <fullName evidence="4">LppX_LprAFG lipoprotein</fullName>
    </recommendedName>
</protein>
<reference evidence="2 3" key="1">
    <citation type="journal article" date="2019" name="Int. J. Syst. Evol. Microbiol.">
        <title>The Global Catalogue of Microorganisms (GCM) 10K type strain sequencing project: providing services to taxonomists for standard genome sequencing and annotation.</title>
        <authorList>
            <consortium name="The Broad Institute Genomics Platform"/>
            <consortium name="The Broad Institute Genome Sequencing Center for Infectious Disease"/>
            <person name="Wu L."/>
            <person name="Ma J."/>
        </authorList>
    </citation>
    <scope>NUCLEOTIDE SEQUENCE [LARGE SCALE GENOMIC DNA]</scope>
    <source>
        <strain evidence="2 3">JCM 13008</strain>
    </source>
</reference>
<comment type="caution">
    <text evidence="2">The sequence shown here is derived from an EMBL/GenBank/DDBJ whole genome shotgun (WGS) entry which is preliminary data.</text>
</comment>
<dbReference type="RefSeq" id="WP_343992916.1">
    <property type="nucleotide sequence ID" value="NZ_BAAALG010000006.1"/>
</dbReference>
<keyword evidence="3" id="KW-1185">Reference proteome</keyword>
<dbReference type="Proteomes" id="UP001501581">
    <property type="component" value="Unassembled WGS sequence"/>
</dbReference>
<keyword evidence="1" id="KW-0812">Transmembrane</keyword>
<evidence type="ECO:0008006" key="4">
    <source>
        <dbReference type="Google" id="ProtNLM"/>
    </source>
</evidence>
<gene>
    <name evidence="2" type="ORF">GCM10009668_14880</name>
</gene>
<feature type="transmembrane region" description="Helical" evidence="1">
    <location>
        <begin position="12"/>
        <end position="30"/>
    </location>
</feature>
<name>A0ABN1TQR9_9ACTN</name>
<keyword evidence="1" id="KW-1133">Transmembrane helix</keyword>
<proteinExistence type="predicted"/>
<dbReference type="EMBL" id="BAAALG010000006">
    <property type="protein sequence ID" value="GAA1098498.1"/>
    <property type="molecule type" value="Genomic_DNA"/>
</dbReference>
<evidence type="ECO:0000313" key="2">
    <source>
        <dbReference type="EMBL" id="GAA1098498.1"/>
    </source>
</evidence>
<evidence type="ECO:0000256" key="1">
    <source>
        <dbReference type="SAM" id="Phobius"/>
    </source>
</evidence>
<organism evidence="2 3">
    <name type="scientific">Nocardioides dubius</name>
    <dbReference type="NCBI Taxonomy" id="317019"/>
    <lineage>
        <taxon>Bacteria</taxon>
        <taxon>Bacillati</taxon>
        <taxon>Actinomycetota</taxon>
        <taxon>Actinomycetes</taxon>
        <taxon>Propionibacteriales</taxon>
        <taxon>Nocardioidaceae</taxon>
        <taxon>Nocardioides</taxon>
    </lineage>
</organism>
<evidence type="ECO:0000313" key="3">
    <source>
        <dbReference type="Proteomes" id="UP001501581"/>
    </source>
</evidence>
<sequence length="270" mass="28868">MSRNIPARSAVAAIVVGVVTIGLLISLILWGKHAQGDSPAGAGHQVPDGFSSIEAEEIFSTIAQAQKDAGSWQVTSVSTVQGQQQPSGVVQVQLKGEQKTFRISMTTQAGVIEGLWDGERFYEKSPNGDAAKPWYVYPEETFNPDALASLTSDIEAMTKGYDIVEDEVVGSETVTDLEGNETEAVQYRLVIEPSADATAAGVDPATQRFQLDLWLDADNRPVQLQSTDLGAEASAQSASQMTTYYSQYGETFDLTAPAADQVTDKAPTAQ</sequence>